<dbReference type="InterPro" id="IPR011344">
    <property type="entry name" value="ssDNA-bd"/>
</dbReference>
<accession>A0A3E1YEC9</accession>
<dbReference type="OrthoDB" id="957856at2"/>
<evidence type="ECO:0000256" key="2">
    <source>
        <dbReference type="PIRNR" id="PIRNR002070"/>
    </source>
</evidence>
<dbReference type="EMBL" id="QPMM01000002">
    <property type="protein sequence ID" value="RFS24861.1"/>
    <property type="molecule type" value="Genomic_DNA"/>
</dbReference>
<evidence type="ECO:0000313" key="5">
    <source>
        <dbReference type="Proteomes" id="UP000260644"/>
    </source>
</evidence>
<dbReference type="Gene3D" id="2.40.50.140">
    <property type="entry name" value="Nucleic acid-binding proteins"/>
    <property type="match status" value="1"/>
</dbReference>
<name>A0A3E1YEC9_9BACT</name>
<dbReference type="Pfam" id="PF00436">
    <property type="entry name" value="SSB"/>
    <property type="match status" value="1"/>
</dbReference>
<dbReference type="GO" id="GO:0003697">
    <property type="term" value="F:single-stranded DNA binding"/>
    <property type="evidence" value="ECO:0007669"/>
    <property type="project" value="InterPro"/>
</dbReference>
<dbReference type="GO" id="GO:0006260">
    <property type="term" value="P:DNA replication"/>
    <property type="evidence" value="ECO:0007669"/>
    <property type="project" value="InterPro"/>
</dbReference>
<dbReference type="InterPro" id="IPR000424">
    <property type="entry name" value="Primosome_PriB/ssb"/>
</dbReference>
<gene>
    <name evidence="4" type="primary">ssb</name>
    <name evidence="4" type="ORF">DVR12_06635</name>
</gene>
<protein>
    <recommendedName>
        <fullName evidence="2 3">Single-stranded DNA-binding protein</fullName>
    </recommendedName>
</protein>
<dbReference type="InterPro" id="IPR012340">
    <property type="entry name" value="NA-bd_OB-fold"/>
</dbReference>
<dbReference type="PIRSF" id="PIRSF002070">
    <property type="entry name" value="SSB"/>
    <property type="match status" value="1"/>
</dbReference>
<organism evidence="4 5">
    <name type="scientific">Chitinophaga silvatica</name>
    <dbReference type="NCBI Taxonomy" id="2282649"/>
    <lineage>
        <taxon>Bacteria</taxon>
        <taxon>Pseudomonadati</taxon>
        <taxon>Bacteroidota</taxon>
        <taxon>Chitinophagia</taxon>
        <taxon>Chitinophagales</taxon>
        <taxon>Chitinophagaceae</taxon>
        <taxon>Chitinophaga</taxon>
    </lineage>
</organism>
<evidence type="ECO:0000256" key="3">
    <source>
        <dbReference type="RuleBase" id="RU000524"/>
    </source>
</evidence>
<dbReference type="NCBIfam" id="TIGR00621">
    <property type="entry name" value="ssb"/>
    <property type="match status" value="1"/>
</dbReference>
<keyword evidence="5" id="KW-1185">Reference proteome</keyword>
<keyword evidence="1 2" id="KW-0238">DNA-binding</keyword>
<dbReference type="SUPFAM" id="SSF50249">
    <property type="entry name" value="Nucleic acid-binding proteins"/>
    <property type="match status" value="1"/>
</dbReference>
<sequence length="134" mass="14988">MIRMQLIGHLGRDVVKREVNGAVVFSFPVAVNERFKNAQGVLEERTTWVDCSLWDRGNVAPYLTQGTMVFLDGVPKVEAFISKAGVLTGAIKFRVFSIQLLSSRDEERRKVILSEVPVPETEPSVEQPADDLPF</sequence>
<dbReference type="CDD" id="cd04496">
    <property type="entry name" value="SSB_OBF"/>
    <property type="match status" value="1"/>
</dbReference>
<comment type="caution">
    <text evidence="4">The sequence shown here is derived from an EMBL/GenBank/DDBJ whole genome shotgun (WGS) entry which is preliminary data.</text>
</comment>
<evidence type="ECO:0000313" key="4">
    <source>
        <dbReference type="EMBL" id="RFS24861.1"/>
    </source>
</evidence>
<proteinExistence type="predicted"/>
<dbReference type="PROSITE" id="PS50935">
    <property type="entry name" value="SSB"/>
    <property type="match status" value="1"/>
</dbReference>
<dbReference type="RefSeq" id="WP_116974837.1">
    <property type="nucleotide sequence ID" value="NZ_QPMM01000002.1"/>
</dbReference>
<dbReference type="Proteomes" id="UP000260644">
    <property type="component" value="Unassembled WGS sequence"/>
</dbReference>
<reference evidence="4 5" key="1">
    <citation type="submission" date="2018-07" db="EMBL/GenBank/DDBJ databases">
        <title>Chitinophaga K2CV101002-2 sp. nov., isolated from a monsoon evergreen broad-leaved forest soil.</title>
        <authorList>
            <person name="Lv Y."/>
        </authorList>
    </citation>
    <scope>NUCLEOTIDE SEQUENCE [LARGE SCALE GENOMIC DNA]</scope>
    <source>
        <strain evidence="4 5">GDMCC 1.1288</strain>
    </source>
</reference>
<dbReference type="AlphaFoldDB" id="A0A3E1YEC9"/>
<evidence type="ECO:0000256" key="1">
    <source>
        <dbReference type="ARBA" id="ARBA00023125"/>
    </source>
</evidence>